<reference evidence="2 3" key="1">
    <citation type="submission" date="2018-04" db="EMBL/GenBank/DDBJ databases">
        <authorList>
            <person name="Zhang X."/>
            <person name="Yuan J."/>
            <person name="Li F."/>
            <person name="Xiang J."/>
        </authorList>
    </citation>
    <scope>NUCLEOTIDE SEQUENCE [LARGE SCALE GENOMIC DNA]</scope>
    <source>
        <tissue evidence="2">Muscle</tissue>
    </source>
</reference>
<organism evidence="2 3">
    <name type="scientific">Penaeus vannamei</name>
    <name type="common">Whiteleg shrimp</name>
    <name type="synonym">Litopenaeus vannamei</name>
    <dbReference type="NCBI Taxonomy" id="6689"/>
    <lineage>
        <taxon>Eukaryota</taxon>
        <taxon>Metazoa</taxon>
        <taxon>Ecdysozoa</taxon>
        <taxon>Arthropoda</taxon>
        <taxon>Crustacea</taxon>
        <taxon>Multicrustacea</taxon>
        <taxon>Malacostraca</taxon>
        <taxon>Eumalacostraca</taxon>
        <taxon>Eucarida</taxon>
        <taxon>Decapoda</taxon>
        <taxon>Dendrobranchiata</taxon>
        <taxon>Penaeoidea</taxon>
        <taxon>Penaeidae</taxon>
        <taxon>Penaeus</taxon>
    </lineage>
</organism>
<evidence type="ECO:0000313" key="3">
    <source>
        <dbReference type="Proteomes" id="UP000283509"/>
    </source>
</evidence>
<dbReference type="EMBL" id="QCYY01001686">
    <property type="protein sequence ID" value="ROT76188.1"/>
    <property type="molecule type" value="Genomic_DNA"/>
</dbReference>
<evidence type="ECO:0000313" key="2">
    <source>
        <dbReference type="EMBL" id="ROT76188.1"/>
    </source>
</evidence>
<dbReference type="InterPro" id="IPR036873">
    <property type="entry name" value="Rhodanese-like_dom_sf"/>
</dbReference>
<dbReference type="GO" id="GO:0005739">
    <property type="term" value="C:mitochondrion"/>
    <property type="evidence" value="ECO:0007669"/>
    <property type="project" value="TreeGrafter"/>
</dbReference>
<dbReference type="PROSITE" id="PS50206">
    <property type="entry name" value="RHODANESE_3"/>
    <property type="match status" value="1"/>
</dbReference>
<accession>A0A423TIB2</accession>
<reference evidence="2 3" key="2">
    <citation type="submission" date="2019-01" db="EMBL/GenBank/DDBJ databases">
        <title>The decoding of complex shrimp genome reveals the adaptation for benthos swimmer, frequently molting mechanism and breeding impact on genome.</title>
        <authorList>
            <person name="Sun Y."/>
            <person name="Gao Y."/>
            <person name="Yu Y."/>
        </authorList>
    </citation>
    <scope>NUCLEOTIDE SEQUENCE [LARGE SCALE GENOMIC DNA]</scope>
    <source>
        <tissue evidence="2">Muscle</tissue>
    </source>
</reference>
<gene>
    <name evidence="2" type="ORF">C7M84_005256</name>
</gene>
<dbReference type="OrthoDB" id="566238at2759"/>
<keyword evidence="3" id="KW-1185">Reference proteome</keyword>
<dbReference type="STRING" id="6689.A0A423TIB2"/>
<dbReference type="Proteomes" id="UP000283509">
    <property type="component" value="Unassembled WGS sequence"/>
</dbReference>
<dbReference type="SUPFAM" id="SSF52821">
    <property type="entry name" value="Rhodanese/Cell cycle control phosphatase"/>
    <property type="match status" value="1"/>
</dbReference>
<dbReference type="PANTHER" id="PTHR44086:SF10">
    <property type="entry name" value="THIOSULFATE SULFURTRANSFERASE_RHODANESE-LIKE DOMAIN-CONTAINING PROTEIN 3"/>
    <property type="match status" value="1"/>
</dbReference>
<proteinExistence type="predicted"/>
<sequence length="155" mass="17429">MNRLARIPLMIHGQVRCMNKISLQSSYRFSSLPPLPKDIDFAELKKELDNDGVTLIDVRLPKELYESGMIPKSKNILLQTLGVSILLPEEDFTDKFGFEKPDIDEPIVVMCLGGIRARTAQLAMIGAGYKNVRVYVGSYEDWLENGGPVVYPEVK</sequence>
<dbReference type="AlphaFoldDB" id="A0A423TIB2"/>
<dbReference type="PANTHER" id="PTHR44086">
    <property type="entry name" value="THIOSULFATE SULFURTRANSFERASE RDL2, MITOCHONDRIAL-RELATED"/>
    <property type="match status" value="1"/>
</dbReference>
<name>A0A423TIB2_PENVA</name>
<dbReference type="SMART" id="SM00450">
    <property type="entry name" value="RHOD"/>
    <property type="match status" value="1"/>
</dbReference>
<evidence type="ECO:0000259" key="1">
    <source>
        <dbReference type="PROSITE" id="PS50206"/>
    </source>
</evidence>
<dbReference type="GO" id="GO:0004792">
    <property type="term" value="F:thiosulfate-cyanide sulfurtransferase activity"/>
    <property type="evidence" value="ECO:0007669"/>
    <property type="project" value="TreeGrafter"/>
</dbReference>
<comment type="caution">
    <text evidence="2">The sequence shown here is derived from an EMBL/GenBank/DDBJ whole genome shotgun (WGS) entry which is preliminary data.</text>
</comment>
<dbReference type="InterPro" id="IPR001763">
    <property type="entry name" value="Rhodanese-like_dom"/>
</dbReference>
<feature type="domain" description="Rhodanese" evidence="1">
    <location>
        <begin position="49"/>
        <end position="151"/>
    </location>
</feature>
<dbReference type="Pfam" id="PF00581">
    <property type="entry name" value="Rhodanese"/>
    <property type="match status" value="1"/>
</dbReference>
<dbReference type="Gene3D" id="3.40.250.10">
    <property type="entry name" value="Rhodanese-like domain"/>
    <property type="match status" value="1"/>
</dbReference>
<protein>
    <submittedName>
        <fullName evidence="2">Rhodanese-like domain-containing protein</fullName>
    </submittedName>
</protein>